<reference evidence="3" key="1">
    <citation type="journal article" date="2023" name="Mol. Phylogenet. Evol.">
        <title>Genome-scale phylogeny and comparative genomics of the fungal order Sordariales.</title>
        <authorList>
            <person name="Hensen N."/>
            <person name="Bonometti L."/>
            <person name="Westerberg I."/>
            <person name="Brannstrom I.O."/>
            <person name="Guillou S."/>
            <person name="Cros-Aarteil S."/>
            <person name="Calhoun S."/>
            <person name="Haridas S."/>
            <person name="Kuo A."/>
            <person name="Mondo S."/>
            <person name="Pangilinan J."/>
            <person name="Riley R."/>
            <person name="LaButti K."/>
            <person name="Andreopoulos B."/>
            <person name="Lipzen A."/>
            <person name="Chen C."/>
            <person name="Yan M."/>
            <person name="Daum C."/>
            <person name="Ng V."/>
            <person name="Clum A."/>
            <person name="Steindorff A."/>
            <person name="Ohm R.A."/>
            <person name="Martin F."/>
            <person name="Silar P."/>
            <person name="Natvig D.O."/>
            <person name="Lalanne C."/>
            <person name="Gautier V."/>
            <person name="Ament-Velasquez S.L."/>
            <person name="Kruys A."/>
            <person name="Hutchinson M.I."/>
            <person name="Powell A.J."/>
            <person name="Barry K."/>
            <person name="Miller A.N."/>
            <person name="Grigoriev I.V."/>
            <person name="Debuchy R."/>
            <person name="Gladieux P."/>
            <person name="Hiltunen Thoren M."/>
            <person name="Johannesson H."/>
        </authorList>
    </citation>
    <scope>NUCLEOTIDE SEQUENCE</scope>
    <source>
        <strain evidence="3">PSN324</strain>
    </source>
</reference>
<dbReference type="PANTHER" id="PTHR44229:SF4">
    <property type="entry name" value="15-HYDROXYPROSTAGLANDIN DEHYDROGENASE [NAD(+)]"/>
    <property type="match status" value="1"/>
</dbReference>
<dbReference type="EMBL" id="MU864973">
    <property type="protein sequence ID" value="KAK4462346.1"/>
    <property type="molecule type" value="Genomic_DNA"/>
</dbReference>
<dbReference type="GO" id="GO:0005737">
    <property type="term" value="C:cytoplasm"/>
    <property type="evidence" value="ECO:0007669"/>
    <property type="project" value="TreeGrafter"/>
</dbReference>
<keyword evidence="2" id="KW-0560">Oxidoreductase</keyword>
<reference evidence="3" key="2">
    <citation type="submission" date="2023-06" db="EMBL/GenBank/DDBJ databases">
        <authorList>
            <consortium name="Lawrence Berkeley National Laboratory"/>
            <person name="Mondo S.J."/>
            <person name="Hensen N."/>
            <person name="Bonometti L."/>
            <person name="Westerberg I."/>
            <person name="Brannstrom I.O."/>
            <person name="Guillou S."/>
            <person name="Cros-Aarteil S."/>
            <person name="Calhoun S."/>
            <person name="Haridas S."/>
            <person name="Kuo A."/>
            <person name="Pangilinan J."/>
            <person name="Riley R."/>
            <person name="Labutti K."/>
            <person name="Andreopoulos B."/>
            <person name="Lipzen A."/>
            <person name="Chen C."/>
            <person name="Yanf M."/>
            <person name="Daum C."/>
            <person name="Ng V."/>
            <person name="Clum A."/>
            <person name="Steindorff A."/>
            <person name="Ohm R."/>
            <person name="Martin F."/>
            <person name="Silar P."/>
            <person name="Natvig D."/>
            <person name="Lalanne C."/>
            <person name="Gautier V."/>
            <person name="Ament-Velasquez S.L."/>
            <person name="Kruys A."/>
            <person name="Hutchinson M.I."/>
            <person name="Powell A.J."/>
            <person name="Barry K."/>
            <person name="Miller A.N."/>
            <person name="Grigoriev I.V."/>
            <person name="Debuchy R."/>
            <person name="Gladieux P."/>
            <person name="Thoren M.H."/>
            <person name="Johannesson H."/>
        </authorList>
    </citation>
    <scope>NUCLEOTIDE SEQUENCE</scope>
    <source>
        <strain evidence="3">PSN324</strain>
    </source>
</reference>
<dbReference type="InterPro" id="IPR036291">
    <property type="entry name" value="NAD(P)-bd_dom_sf"/>
</dbReference>
<evidence type="ECO:0000256" key="2">
    <source>
        <dbReference type="ARBA" id="ARBA00023002"/>
    </source>
</evidence>
<comment type="similarity">
    <text evidence="1">Belongs to the short-chain dehydrogenases/reductases (SDR) family.</text>
</comment>
<name>A0AAV9HRH9_9PEZI</name>
<proteinExistence type="inferred from homology"/>
<dbReference type="SUPFAM" id="SSF51735">
    <property type="entry name" value="NAD(P)-binding Rossmann-fold domains"/>
    <property type="match status" value="1"/>
</dbReference>
<dbReference type="GO" id="GO:0016616">
    <property type="term" value="F:oxidoreductase activity, acting on the CH-OH group of donors, NAD or NADP as acceptor"/>
    <property type="evidence" value="ECO:0007669"/>
    <property type="project" value="TreeGrafter"/>
</dbReference>
<dbReference type="InterPro" id="IPR002347">
    <property type="entry name" value="SDR_fam"/>
</dbReference>
<dbReference type="Pfam" id="PF00106">
    <property type="entry name" value="adh_short"/>
    <property type="match status" value="1"/>
</dbReference>
<organism evidence="3 4">
    <name type="scientific">Cladorrhinum samala</name>
    <dbReference type="NCBI Taxonomy" id="585594"/>
    <lineage>
        <taxon>Eukaryota</taxon>
        <taxon>Fungi</taxon>
        <taxon>Dikarya</taxon>
        <taxon>Ascomycota</taxon>
        <taxon>Pezizomycotina</taxon>
        <taxon>Sordariomycetes</taxon>
        <taxon>Sordariomycetidae</taxon>
        <taxon>Sordariales</taxon>
        <taxon>Podosporaceae</taxon>
        <taxon>Cladorrhinum</taxon>
    </lineage>
</organism>
<evidence type="ECO:0000313" key="4">
    <source>
        <dbReference type="Proteomes" id="UP001321749"/>
    </source>
</evidence>
<dbReference type="Gene3D" id="3.40.50.720">
    <property type="entry name" value="NAD(P)-binding Rossmann-like Domain"/>
    <property type="match status" value="1"/>
</dbReference>
<dbReference type="PRINTS" id="PR00081">
    <property type="entry name" value="GDHRDH"/>
</dbReference>
<accession>A0AAV9HRH9</accession>
<dbReference type="Proteomes" id="UP001321749">
    <property type="component" value="Unassembled WGS sequence"/>
</dbReference>
<dbReference type="PANTHER" id="PTHR44229">
    <property type="entry name" value="15-HYDROXYPROSTAGLANDIN DEHYDROGENASE [NAD(+)]"/>
    <property type="match status" value="1"/>
</dbReference>
<gene>
    <name evidence="3" type="ORF">QBC42DRAFT_296875</name>
</gene>
<evidence type="ECO:0000313" key="3">
    <source>
        <dbReference type="EMBL" id="KAK4462346.1"/>
    </source>
</evidence>
<dbReference type="AlphaFoldDB" id="A0AAV9HRH9"/>
<comment type="caution">
    <text evidence="3">The sequence shown here is derived from an EMBL/GenBank/DDBJ whole genome shotgun (WGS) entry which is preliminary data.</text>
</comment>
<evidence type="ECO:0000256" key="1">
    <source>
        <dbReference type="ARBA" id="ARBA00006484"/>
    </source>
</evidence>
<protein>
    <submittedName>
        <fullName evidence="3">Uncharacterized protein</fullName>
    </submittedName>
</protein>
<keyword evidence="4" id="KW-1185">Reference proteome</keyword>
<sequence>MSEVIYSESLTDQNLRGKVVVLTGGAQGIGAATVKLLHSKGAHVFFGDWDEAKGLALQQSLTDSSSSSSSGSGSGGSATFRRVDVRNHDQQLALFDDALSAHKNIDVAIQCAGVVEPGGWFEPKDLNLDTVRTDPVPLRENIEINLTSVLLFSRMALAYLSSSSSTSSSSESKSSSFSKSIVLTSSIAGITEAPGLFAYSSAKHGVVGTMRALRRFGPEKYGVRANVICPWATDTQILAGVKAAWEKQRMPMNTPEDVAKMILQCAADEKVNGRAVFVAGGRGYDTEEGIDRTLPEWLGKENAQVFLKGQEILGLGGDWVNK</sequence>